<comment type="caution">
    <text evidence="2">The sequence shown here is derived from an EMBL/GenBank/DDBJ whole genome shotgun (WGS) entry which is preliminary data.</text>
</comment>
<dbReference type="AlphaFoldDB" id="A0A8B6G1Y3"/>
<accession>A0A8B6G1Y3</accession>
<dbReference type="Proteomes" id="UP000596742">
    <property type="component" value="Unassembled WGS sequence"/>
</dbReference>
<gene>
    <name evidence="2" type="ORF">MGAL_10B008795</name>
</gene>
<dbReference type="Pfam" id="PF20700">
    <property type="entry name" value="Mutator"/>
    <property type="match status" value="1"/>
</dbReference>
<reference evidence="2" key="1">
    <citation type="submission" date="2018-11" db="EMBL/GenBank/DDBJ databases">
        <authorList>
            <person name="Alioto T."/>
            <person name="Alioto T."/>
        </authorList>
    </citation>
    <scope>NUCLEOTIDE SEQUENCE</scope>
</reference>
<protein>
    <recommendedName>
        <fullName evidence="1">Mutator-like transposase domain-containing protein</fullName>
    </recommendedName>
</protein>
<dbReference type="InterPro" id="IPR049012">
    <property type="entry name" value="Mutator_transp_dom"/>
</dbReference>
<sequence length="106" mass="11897">MALACYNDNTGKCVDFGVKSTDCRQCLFTDKQSDHDCRKNYAGSARSMESAIAVDLVSNLMEMGYRVKSITMNEDLTTISRLHKSVDPNIVKQSDKNLIKKNLNEI</sequence>
<evidence type="ECO:0000313" key="2">
    <source>
        <dbReference type="EMBL" id="VDI57537.1"/>
    </source>
</evidence>
<dbReference type="EMBL" id="UYJE01007737">
    <property type="protein sequence ID" value="VDI57537.1"/>
    <property type="molecule type" value="Genomic_DNA"/>
</dbReference>
<evidence type="ECO:0000259" key="1">
    <source>
        <dbReference type="Pfam" id="PF20700"/>
    </source>
</evidence>
<evidence type="ECO:0000313" key="3">
    <source>
        <dbReference type="Proteomes" id="UP000596742"/>
    </source>
</evidence>
<dbReference type="OrthoDB" id="6152639at2759"/>
<name>A0A8B6G1Y3_MYTGA</name>
<organism evidence="2 3">
    <name type="scientific">Mytilus galloprovincialis</name>
    <name type="common">Mediterranean mussel</name>
    <dbReference type="NCBI Taxonomy" id="29158"/>
    <lineage>
        <taxon>Eukaryota</taxon>
        <taxon>Metazoa</taxon>
        <taxon>Spiralia</taxon>
        <taxon>Lophotrochozoa</taxon>
        <taxon>Mollusca</taxon>
        <taxon>Bivalvia</taxon>
        <taxon>Autobranchia</taxon>
        <taxon>Pteriomorphia</taxon>
        <taxon>Mytilida</taxon>
        <taxon>Mytiloidea</taxon>
        <taxon>Mytilidae</taxon>
        <taxon>Mytilinae</taxon>
        <taxon>Mytilus</taxon>
    </lineage>
</organism>
<feature type="domain" description="Mutator-like transposase" evidence="1">
    <location>
        <begin position="7"/>
        <end position="104"/>
    </location>
</feature>
<proteinExistence type="predicted"/>
<keyword evidence="3" id="KW-1185">Reference proteome</keyword>